<feature type="binding site" evidence="7">
    <location>
        <begin position="124"/>
        <end position="126"/>
    </location>
    <ligand>
        <name>FMN</name>
        <dbReference type="ChEBI" id="CHEBI:58210"/>
    </ligand>
</feature>
<evidence type="ECO:0000313" key="10">
    <source>
        <dbReference type="Proteomes" id="UP000009309"/>
    </source>
</evidence>
<gene>
    <name evidence="7" type="primary">aroC</name>
    <name evidence="9" type="ORF">BN8_06327</name>
</gene>
<dbReference type="STRING" id="1185876.BN8_06327"/>
<dbReference type="PIRSF" id="PIRSF001456">
    <property type="entry name" value="Chorismate_synth"/>
    <property type="match status" value="1"/>
</dbReference>
<organism evidence="9 10">
    <name type="scientific">Fibrisoma limi BUZ 3</name>
    <dbReference type="NCBI Taxonomy" id="1185876"/>
    <lineage>
        <taxon>Bacteria</taxon>
        <taxon>Pseudomonadati</taxon>
        <taxon>Bacteroidota</taxon>
        <taxon>Cytophagia</taxon>
        <taxon>Cytophagales</taxon>
        <taxon>Spirosomataceae</taxon>
        <taxon>Fibrisoma</taxon>
    </lineage>
</organism>
<feature type="binding site" evidence="7">
    <location>
        <position position="285"/>
    </location>
    <ligand>
        <name>FMN</name>
        <dbReference type="ChEBI" id="CHEBI:58210"/>
    </ligand>
</feature>
<comment type="function">
    <text evidence="7">Catalyzes the anti-1,4-elimination of the C-3 phosphate and the C-6 proR hydrogen from 5-enolpyruvylshikimate-3-phosphate (EPSP) to yield chorismate, which is the branch point compound that serves as the starting substrate for the three terminal pathways of aromatic amino acid biosynthesis. This reaction introduces a second double bond into the aromatic ring system.</text>
</comment>
<dbReference type="GO" id="GO:0009423">
    <property type="term" value="P:chorismate biosynthetic process"/>
    <property type="evidence" value="ECO:0007669"/>
    <property type="project" value="UniProtKB-UniRule"/>
</dbReference>
<feature type="binding site" evidence="7">
    <location>
        <position position="326"/>
    </location>
    <ligand>
        <name>FMN</name>
        <dbReference type="ChEBI" id="CHEBI:58210"/>
    </ligand>
</feature>
<dbReference type="InterPro" id="IPR000453">
    <property type="entry name" value="Chorismate_synth"/>
</dbReference>
<dbReference type="InterPro" id="IPR035904">
    <property type="entry name" value="Chorismate_synth_AroC_sf"/>
</dbReference>
<evidence type="ECO:0000256" key="3">
    <source>
        <dbReference type="ARBA" id="ARBA00013036"/>
    </source>
</evidence>
<dbReference type="GO" id="GO:0005829">
    <property type="term" value="C:cytosol"/>
    <property type="evidence" value="ECO:0007669"/>
    <property type="project" value="TreeGrafter"/>
</dbReference>
<keyword evidence="7" id="KW-0288">FMN</keyword>
<dbReference type="InterPro" id="IPR020541">
    <property type="entry name" value="Chorismate_synthase_CS"/>
</dbReference>
<evidence type="ECO:0000256" key="2">
    <source>
        <dbReference type="ARBA" id="ARBA00008014"/>
    </source>
</evidence>
<dbReference type="eggNOG" id="COG0082">
    <property type="taxonomic scope" value="Bacteria"/>
</dbReference>
<keyword evidence="5 7" id="KW-0057">Aromatic amino acid biosynthesis</keyword>
<dbReference type="PROSITE" id="PS00787">
    <property type="entry name" value="CHORISMATE_SYNTHASE_1"/>
    <property type="match status" value="1"/>
</dbReference>
<comment type="subunit">
    <text evidence="7">Homotetramer.</text>
</comment>
<comment type="cofactor">
    <cofactor evidence="7 8">
        <name>FMNH2</name>
        <dbReference type="ChEBI" id="CHEBI:57618"/>
    </cofactor>
    <text evidence="7 8">Reduced FMN (FMNH(2)).</text>
</comment>
<evidence type="ECO:0000256" key="5">
    <source>
        <dbReference type="ARBA" id="ARBA00023141"/>
    </source>
</evidence>
<dbReference type="NCBIfam" id="NF003793">
    <property type="entry name" value="PRK05382.1"/>
    <property type="match status" value="1"/>
</dbReference>
<dbReference type="GO" id="GO:0008652">
    <property type="term" value="P:amino acid biosynthetic process"/>
    <property type="evidence" value="ECO:0007669"/>
    <property type="project" value="UniProtKB-KW"/>
</dbReference>
<feature type="binding site" evidence="7">
    <location>
        <begin position="240"/>
        <end position="241"/>
    </location>
    <ligand>
        <name>FMN</name>
        <dbReference type="ChEBI" id="CHEBI:58210"/>
    </ligand>
</feature>
<name>I2GSQ8_9BACT</name>
<evidence type="ECO:0000313" key="9">
    <source>
        <dbReference type="EMBL" id="CCH56937.1"/>
    </source>
</evidence>
<dbReference type="Proteomes" id="UP000009309">
    <property type="component" value="Unassembled WGS sequence"/>
</dbReference>
<dbReference type="GO" id="GO:0009073">
    <property type="term" value="P:aromatic amino acid family biosynthetic process"/>
    <property type="evidence" value="ECO:0007669"/>
    <property type="project" value="UniProtKB-KW"/>
</dbReference>
<dbReference type="Pfam" id="PF01264">
    <property type="entry name" value="Chorismate_synt"/>
    <property type="match status" value="1"/>
</dbReference>
<evidence type="ECO:0000256" key="1">
    <source>
        <dbReference type="ARBA" id="ARBA00005044"/>
    </source>
</evidence>
<comment type="pathway">
    <text evidence="1 7 8">Metabolic intermediate biosynthesis; chorismate biosynthesis; chorismate from D-erythrose 4-phosphate and phosphoenolpyruvate: step 7/7.</text>
</comment>
<keyword evidence="10" id="KW-1185">Reference proteome</keyword>
<dbReference type="PANTHER" id="PTHR21085:SF0">
    <property type="entry name" value="CHORISMATE SYNTHASE"/>
    <property type="match status" value="1"/>
</dbReference>
<keyword evidence="7" id="KW-0285">Flavoprotein</keyword>
<evidence type="ECO:0000256" key="7">
    <source>
        <dbReference type="HAMAP-Rule" id="MF_00300"/>
    </source>
</evidence>
<dbReference type="PROSITE" id="PS00789">
    <property type="entry name" value="CHORISMATE_SYNTHASE_3"/>
    <property type="match status" value="1"/>
</dbReference>
<protein>
    <recommendedName>
        <fullName evidence="3 7">Chorismate synthase</fullName>
        <shortName evidence="7">CS</shortName>
        <ecNumber evidence="3 7">4.2.3.5</ecNumber>
    </recommendedName>
    <alternativeName>
        <fullName evidence="7">5-enolpyruvylshikimate-3-phosphate phospholyase</fullName>
    </alternativeName>
</protein>
<keyword evidence="6 7" id="KW-0456">Lyase</keyword>
<evidence type="ECO:0000256" key="6">
    <source>
        <dbReference type="ARBA" id="ARBA00023239"/>
    </source>
</evidence>
<evidence type="ECO:0000256" key="4">
    <source>
        <dbReference type="ARBA" id="ARBA00022605"/>
    </source>
</evidence>
<dbReference type="RefSeq" id="WP_009285498.1">
    <property type="nucleotide sequence ID" value="NZ_CAIT01000010.1"/>
</dbReference>
<dbReference type="Gene3D" id="3.60.150.10">
    <property type="entry name" value="Chorismate synthase AroC"/>
    <property type="match status" value="1"/>
</dbReference>
<accession>I2GSQ8</accession>
<sequence>MSSTYGTLFKISTFGESHGPAIGVVIDGCPAGLAFDTAFIQTELDRRKPGQSRITTQRREADEFEVLSGVFEGQTQGTPIALLIRNTDQRSKDYSHIAEQFRPSHADYTYQAKYGSRDYRGGGRSSARETAARVAAGAVAKLLLQQQGVQIQAYVSQVGTLTLQKPYQALNLALAEENAVRCPDPETAERMFQYIDDTRKRGDSIGGVVDCVITGVPVGWGEPVFDKLHAELGKAMLSINAVKGFEYGSGFAGVELYGSQHNDEFYTDDQGRVRTKTNHSGGIQGGISNGEDIYFRVAFKPVATIMQDQDSVDVHGQPVTVSGKGRHDPCVVPRAVPIVEAMAALVLADMYLRNKVAQVAGAAQHAEKEAGLL</sequence>
<dbReference type="PROSITE" id="PS00788">
    <property type="entry name" value="CHORISMATE_SYNTHASE_2"/>
    <property type="match status" value="1"/>
</dbReference>
<dbReference type="HAMAP" id="MF_00300">
    <property type="entry name" value="Chorismate_synth"/>
    <property type="match status" value="1"/>
</dbReference>
<feature type="binding site" evidence="7">
    <location>
        <position position="47"/>
    </location>
    <ligand>
        <name>NADP(+)</name>
        <dbReference type="ChEBI" id="CHEBI:58349"/>
    </ligand>
</feature>
<feature type="binding site" evidence="7">
    <location>
        <position position="53"/>
    </location>
    <ligand>
        <name>NADP(+)</name>
        <dbReference type="ChEBI" id="CHEBI:58349"/>
    </ligand>
</feature>
<dbReference type="GO" id="GO:0004107">
    <property type="term" value="F:chorismate synthase activity"/>
    <property type="evidence" value="ECO:0007669"/>
    <property type="project" value="UniProtKB-UniRule"/>
</dbReference>
<dbReference type="CDD" id="cd07304">
    <property type="entry name" value="Chorismate_synthase"/>
    <property type="match status" value="1"/>
</dbReference>
<evidence type="ECO:0000256" key="8">
    <source>
        <dbReference type="RuleBase" id="RU000605"/>
    </source>
</evidence>
<keyword evidence="7" id="KW-0274">FAD</keyword>
<comment type="similarity">
    <text evidence="2 7 8">Belongs to the chorismate synthase family.</text>
</comment>
<dbReference type="AlphaFoldDB" id="I2GSQ8"/>
<dbReference type="PANTHER" id="PTHR21085">
    <property type="entry name" value="CHORISMATE SYNTHASE"/>
    <property type="match status" value="1"/>
</dbReference>
<comment type="catalytic activity">
    <reaction evidence="7 8">
        <text>5-O-(1-carboxyvinyl)-3-phosphoshikimate = chorismate + phosphate</text>
        <dbReference type="Rhea" id="RHEA:21020"/>
        <dbReference type="ChEBI" id="CHEBI:29748"/>
        <dbReference type="ChEBI" id="CHEBI:43474"/>
        <dbReference type="ChEBI" id="CHEBI:57701"/>
        <dbReference type="EC" id="4.2.3.5"/>
    </reaction>
</comment>
<dbReference type="SUPFAM" id="SSF103263">
    <property type="entry name" value="Chorismate synthase, AroC"/>
    <property type="match status" value="1"/>
</dbReference>
<proteinExistence type="inferred from homology"/>
<dbReference type="OrthoDB" id="9771806at2"/>
<dbReference type="GO" id="GO:0010181">
    <property type="term" value="F:FMN binding"/>
    <property type="evidence" value="ECO:0007669"/>
    <property type="project" value="TreeGrafter"/>
</dbReference>
<dbReference type="EMBL" id="CAIT01000010">
    <property type="protein sequence ID" value="CCH56937.1"/>
    <property type="molecule type" value="Genomic_DNA"/>
</dbReference>
<dbReference type="EC" id="4.2.3.5" evidence="3 7"/>
<dbReference type="FunFam" id="3.60.150.10:FF:000003">
    <property type="entry name" value="Chorismate synthase"/>
    <property type="match status" value="1"/>
</dbReference>
<keyword evidence="4 7" id="KW-0028">Amino-acid biosynthesis</keyword>
<keyword evidence="7" id="KW-0521">NADP</keyword>
<dbReference type="UniPathway" id="UPA00053">
    <property type="reaction ID" value="UER00090"/>
</dbReference>
<reference evidence="9 10" key="1">
    <citation type="journal article" date="2012" name="J. Bacteriol.">
        <title>Genome Sequence of the Filamentous Bacterium Fibrisoma limi BUZ 3T.</title>
        <authorList>
            <person name="Filippini M."/>
            <person name="Qi W."/>
            <person name="Jaenicke S."/>
            <person name="Goesmann A."/>
            <person name="Smits T.H."/>
            <person name="Bagheri H.C."/>
        </authorList>
    </citation>
    <scope>NUCLEOTIDE SEQUENCE [LARGE SCALE GENOMIC DNA]</scope>
    <source>
        <strain evidence="10">BUZ 3T</strain>
    </source>
</reference>
<feature type="binding site" evidence="7">
    <location>
        <begin position="300"/>
        <end position="304"/>
    </location>
    <ligand>
        <name>FMN</name>
        <dbReference type="ChEBI" id="CHEBI:58210"/>
    </ligand>
</feature>
<comment type="caution">
    <text evidence="9">The sequence shown here is derived from an EMBL/GenBank/DDBJ whole genome shotgun (WGS) entry which is preliminary data.</text>
</comment>
<dbReference type="NCBIfam" id="TIGR00033">
    <property type="entry name" value="aroC"/>
    <property type="match status" value="1"/>
</dbReference>